<evidence type="ECO:0000313" key="13">
    <source>
        <dbReference type="EMBL" id="TFF64907.1"/>
    </source>
</evidence>
<dbReference type="Pfam" id="PF03167">
    <property type="entry name" value="UDG"/>
    <property type="match status" value="1"/>
</dbReference>
<comment type="subcellular location">
    <subcellularLocation>
        <location evidence="9">Cytoplasm</location>
    </subcellularLocation>
</comment>
<dbReference type="InterPro" id="IPR018085">
    <property type="entry name" value="Ura-DNA_Glyclase_AS"/>
</dbReference>
<dbReference type="EMBL" id="SCFR01000027">
    <property type="protein sequence ID" value="TFF64907.1"/>
    <property type="molecule type" value="Genomic_DNA"/>
</dbReference>
<evidence type="ECO:0000256" key="10">
    <source>
        <dbReference type="PROSITE-ProRule" id="PRU10072"/>
    </source>
</evidence>
<dbReference type="Proteomes" id="UP000297454">
    <property type="component" value="Unassembled WGS sequence"/>
</dbReference>
<evidence type="ECO:0000256" key="3">
    <source>
        <dbReference type="ARBA" id="ARBA00008184"/>
    </source>
</evidence>
<dbReference type="NCBIfam" id="NF003592">
    <property type="entry name" value="PRK05254.1-5"/>
    <property type="match status" value="1"/>
</dbReference>
<evidence type="ECO:0000313" key="14">
    <source>
        <dbReference type="Proteomes" id="UP000297454"/>
    </source>
</evidence>
<protein>
    <recommendedName>
        <fullName evidence="5 9">Uracil-DNA glycosylase</fullName>
        <shortName evidence="9">UDG</shortName>
        <ecNumber evidence="4 9">3.2.2.27</ecNumber>
    </recommendedName>
</protein>
<dbReference type="SUPFAM" id="SSF52141">
    <property type="entry name" value="Uracil-DNA glycosylase-like"/>
    <property type="match status" value="1"/>
</dbReference>
<dbReference type="InterPro" id="IPR005122">
    <property type="entry name" value="Uracil-DNA_glycosylase-like"/>
</dbReference>
<dbReference type="PROSITE" id="PS00130">
    <property type="entry name" value="U_DNA_GLYCOSYLASE"/>
    <property type="match status" value="1"/>
</dbReference>
<dbReference type="NCBIfam" id="NF003589">
    <property type="entry name" value="PRK05254.1-2"/>
    <property type="match status" value="1"/>
</dbReference>
<dbReference type="GeneID" id="97030875"/>
<proteinExistence type="inferred from homology"/>
<keyword evidence="14" id="KW-1185">Reference proteome</keyword>
<name>A0A4V3IY58_9FIRM</name>
<evidence type="ECO:0000256" key="5">
    <source>
        <dbReference type="ARBA" id="ARBA00018429"/>
    </source>
</evidence>
<dbReference type="GO" id="GO:0097510">
    <property type="term" value="P:base-excision repair, AP site formation via deaminated base removal"/>
    <property type="evidence" value="ECO:0007669"/>
    <property type="project" value="TreeGrafter"/>
</dbReference>
<dbReference type="PANTHER" id="PTHR11264">
    <property type="entry name" value="URACIL-DNA GLYCOSYLASE"/>
    <property type="match status" value="1"/>
</dbReference>
<dbReference type="InterPro" id="IPR002043">
    <property type="entry name" value="UDG_fam1"/>
</dbReference>
<evidence type="ECO:0000256" key="11">
    <source>
        <dbReference type="RuleBase" id="RU003780"/>
    </source>
</evidence>
<reference evidence="13 14" key="1">
    <citation type="submission" date="2019-01" db="EMBL/GenBank/DDBJ databases">
        <title>Draft Genome Sequences of Helcococcus ovis Strains Isolated from the Uterus and Vagina of Dairy Cows with Metritis.</title>
        <authorList>
            <person name="Cunha F."/>
            <person name="Jeon S.J."/>
            <person name="Kutzer P."/>
            <person name="Galvao K.N."/>
        </authorList>
    </citation>
    <scope>NUCLEOTIDE SEQUENCE [LARGE SCALE GENOMIC DNA]</scope>
    <source>
        <strain evidence="13 14">KG-37</strain>
    </source>
</reference>
<dbReference type="NCBIfam" id="TIGR00628">
    <property type="entry name" value="ung"/>
    <property type="match status" value="1"/>
</dbReference>
<dbReference type="SMART" id="SM00987">
    <property type="entry name" value="UreE_C"/>
    <property type="match status" value="1"/>
</dbReference>
<keyword evidence="7 9" id="KW-0378">Hydrolase</keyword>
<dbReference type="InterPro" id="IPR036895">
    <property type="entry name" value="Uracil-DNA_glycosylase-like_sf"/>
</dbReference>
<feature type="active site" description="Proton acceptor" evidence="9 10">
    <location>
        <position position="63"/>
    </location>
</feature>
<evidence type="ECO:0000256" key="2">
    <source>
        <dbReference type="ARBA" id="ARBA00002631"/>
    </source>
</evidence>
<dbReference type="SMART" id="SM00986">
    <property type="entry name" value="UDG"/>
    <property type="match status" value="1"/>
</dbReference>
<dbReference type="Gene3D" id="3.40.470.10">
    <property type="entry name" value="Uracil-DNA glycosylase-like domain"/>
    <property type="match status" value="1"/>
</dbReference>
<comment type="function">
    <text evidence="2 9 11">Excises uracil residues from the DNA which can arise as a result of misincorporation of dUMP residues by DNA polymerase or due to deamination of cytosine.</text>
</comment>
<dbReference type="OrthoDB" id="9804372at2"/>
<evidence type="ECO:0000256" key="6">
    <source>
        <dbReference type="ARBA" id="ARBA00022763"/>
    </source>
</evidence>
<dbReference type="HAMAP" id="MF_00148">
    <property type="entry name" value="UDG"/>
    <property type="match status" value="1"/>
</dbReference>
<evidence type="ECO:0000259" key="12">
    <source>
        <dbReference type="SMART" id="SM00986"/>
    </source>
</evidence>
<dbReference type="GO" id="GO:0004844">
    <property type="term" value="F:uracil DNA N-glycosylase activity"/>
    <property type="evidence" value="ECO:0007669"/>
    <property type="project" value="UniProtKB-UniRule"/>
</dbReference>
<dbReference type="EC" id="3.2.2.27" evidence="4 9"/>
<dbReference type="PANTHER" id="PTHR11264:SF0">
    <property type="entry name" value="URACIL-DNA GLYCOSYLASE"/>
    <property type="match status" value="1"/>
</dbReference>
<feature type="domain" description="Uracil-DNA glycosylase-like" evidence="12">
    <location>
        <begin position="48"/>
        <end position="205"/>
    </location>
</feature>
<evidence type="ECO:0000256" key="4">
    <source>
        <dbReference type="ARBA" id="ARBA00012030"/>
    </source>
</evidence>
<keyword evidence="6 9" id="KW-0227">DNA damage</keyword>
<keyword evidence="8 9" id="KW-0234">DNA repair</keyword>
<evidence type="ECO:0000256" key="9">
    <source>
        <dbReference type="HAMAP-Rule" id="MF_00148"/>
    </source>
</evidence>
<gene>
    <name evidence="9" type="primary">ung</name>
    <name evidence="13" type="ORF">EQF91_06880</name>
</gene>
<keyword evidence="13" id="KW-0326">Glycosidase</keyword>
<dbReference type="AlphaFoldDB" id="A0A4V3IY58"/>
<evidence type="ECO:0000256" key="7">
    <source>
        <dbReference type="ARBA" id="ARBA00022801"/>
    </source>
</evidence>
<comment type="caution">
    <text evidence="13">The sequence shown here is derived from an EMBL/GenBank/DDBJ whole genome shotgun (WGS) entry which is preliminary data.</text>
</comment>
<comment type="catalytic activity">
    <reaction evidence="1 9 11">
        <text>Hydrolyzes single-stranded DNA or mismatched double-stranded DNA and polynucleotides, releasing free uracil.</text>
        <dbReference type="EC" id="3.2.2.27"/>
    </reaction>
</comment>
<evidence type="ECO:0000256" key="1">
    <source>
        <dbReference type="ARBA" id="ARBA00001400"/>
    </source>
</evidence>
<dbReference type="CDD" id="cd10027">
    <property type="entry name" value="UDG-F1-like"/>
    <property type="match status" value="1"/>
</dbReference>
<organism evidence="13 14">
    <name type="scientific">Helcococcus ovis</name>
    <dbReference type="NCBI Taxonomy" id="72026"/>
    <lineage>
        <taxon>Bacteria</taxon>
        <taxon>Bacillati</taxon>
        <taxon>Bacillota</taxon>
        <taxon>Tissierellia</taxon>
        <taxon>Tissierellales</taxon>
        <taxon>Peptoniphilaceae</taxon>
        <taxon>Helcococcus</taxon>
    </lineage>
</organism>
<accession>A0A4V3IY58</accession>
<dbReference type="NCBIfam" id="NF003588">
    <property type="entry name" value="PRK05254.1-1"/>
    <property type="match status" value="1"/>
</dbReference>
<comment type="similarity">
    <text evidence="3 9 11">Belongs to the uracil-DNA glycosylase (UDG) superfamily. UNG family.</text>
</comment>
<dbReference type="RefSeq" id="WP_134710642.1">
    <property type="nucleotide sequence ID" value="NZ_CP119081.1"/>
</dbReference>
<evidence type="ECO:0000256" key="8">
    <source>
        <dbReference type="ARBA" id="ARBA00023204"/>
    </source>
</evidence>
<sequence length="224" mass="25734">MIIGNGWDNILEKILKSDEFQNFYINLSREYDIYDVYPNYENIFNAFKLTKYEDIKIVIIGQDPYHQKGQANGLAFSVNSNIKTPPSLKNIFKEISSDLGIENKNPDLTAWAKQGVLLLNTILTVKDSSPRSYANSYWGVFSVEVIKKISERKNIIFMLWGNDAISLSKYIDEDNFILTSTHPSPLSAYRGFLGCKHFSKANEILEQLNKPKINWSTDENKGFR</sequence>
<dbReference type="GO" id="GO:0005737">
    <property type="term" value="C:cytoplasm"/>
    <property type="evidence" value="ECO:0007669"/>
    <property type="project" value="UniProtKB-SubCell"/>
</dbReference>
<keyword evidence="9" id="KW-0963">Cytoplasm</keyword>